<dbReference type="SUPFAM" id="SSF81340">
    <property type="entry name" value="Clc chloride channel"/>
    <property type="match status" value="1"/>
</dbReference>
<keyword evidence="11" id="KW-0129">CBS domain</keyword>
<dbReference type="GO" id="GO:0009086">
    <property type="term" value="P:methionine biosynthetic process"/>
    <property type="evidence" value="ECO:0007669"/>
    <property type="project" value="UniProtKB-KW"/>
</dbReference>
<dbReference type="InterPro" id="IPR014743">
    <property type="entry name" value="Cl-channel_core"/>
</dbReference>
<dbReference type="PROSITE" id="PS51371">
    <property type="entry name" value="CBS"/>
    <property type="match status" value="2"/>
</dbReference>
<keyword evidence="7" id="KW-0028">Amino-acid biosynthesis</keyword>
<dbReference type="PATRIC" id="fig|1110509.7.peg.1024"/>
<feature type="transmembrane region" description="Helical" evidence="12">
    <location>
        <begin position="216"/>
        <end position="241"/>
    </location>
</feature>
<evidence type="ECO:0000256" key="4">
    <source>
        <dbReference type="ARBA" id="ARBA00022989"/>
    </source>
</evidence>
<evidence type="ECO:0000256" key="8">
    <source>
        <dbReference type="ARBA" id="ARBA00023173"/>
    </source>
</evidence>
<name>G7WLI3_METH6</name>
<reference evidence="14 15" key="1">
    <citation type="journal article" date="2012" name="PLoS ONE">
        <title>The genome characteristics and predicted function of methyl-group oxidation pathway in the obligate aceticlastic methanogens, Methanosaeta spp.</title>
        <authorList>
            <person name="Zhu J."/>
            <person name="Zheng H."/>
            <person name="Ai G."/>
            <person name="Zhang G."/>
            <person name="Liu D."/>
            <person name="Liu X."/>
            <person name="Dong X."/>
        </authorList>
    </citation>
    <scope>NUCLEOTIDE SEQUENCE [LARGE SCALE GENOMIC DNA]</scope>
    <source>
        <strain evidence="14 15">6Ac</strain>
    </source>
</reference>
<dbReference type="GO" id="GO:0034707">
    <property type="term" value="C:chloride channel complex"/>
    <property type="evidence" value="ECO:0007669"/>
    <property type="project" value="UniProtKB-KW"/>
</dbReference>
<evidence type="ECO:0000256" key="3">
    <source>
        <dbReference type="ARBA" id="ARBA00022692"/>
    </source>
</evidence>
<keyword evidence="6 12" id="KW-0472">Membrane</keyword>
<comment type="subcellular location">
    <subcellularLocation>
        <location evidence="1">Membrane</location>
        <topology evidence="1">Multi-pass membrane protein</topology>
    </subcellularLocation>
</comment>
<dbReference type="InterPro" id="IPR050368">
    <property type="entry name" value="ClC-type_chloride_channel"/>
</dbReference>
<evidence type="ECO:0000256" key="2">
    <source>
        <dbReference type="ARBA" id="ARBA00022448"/>
    </source>
</evidence>
<feature type="transmembrane region" description="Helical" evidence="12">
    <location>
        <begin position="364"/>
        <end position="388"/>
    </location>
</feature>
<evidence type="ECO:0000256" key="9">
    <source>
        <dbReference type="ARBA" id="ARBA00023214"/>
    </source>
</evidence>
<evidence type="ECO:0000256" key="1">
    <source>
        <dbReference type="ARBA" id="ARBA00004141"/>
    </source>
</evidence>
<evidence type="ECO:0000313" key="14">
    <source>
        <dbReference type="EMBL" id="AET64286.1"/>
    </source>
</evidence>
<dbReference type="RefSeq" id="WP_014586471.1">
    <property type="nucleotide sequence ID" value="NC_017527.1"/>
</dbReference>
<dbReference type="GeneID" id="12510084"/>
<evidence type="ECO:0000256" key="6">
    <source>
        <dbReference type="ARBA" id="ARBA00023136"/>
    </source>
</evidence>
<dbReference type="Proteomes" id="UP000005877">
    <property type="component" value="Chromosome"/>
</dbReference>
<dbReference type="GO" id="GO:0005254">
    <property type="term" value="F:chloride channel activity"/>
    <property type="evidence" value="ECO:0007669"/>
    <property type="project" value="UniProtKB-KW"/>
</dbReference>
<evidence type="ECO:0000256" key="7">
    <source>
        <dbReference type="ARBA" id="ARBA00023167"/>
    </source>
</evidence>
<keyword evidence="10" id="KW-0407">Ion channel</keyword>
<dbReference type="Gene3D" id="1.10.3080.10">
    <property type="entry name" value="Clc chloride channel"/>
    <property type="match status" value="1"/>
</dbReference>
<feature type="transmembrane region" description="Helical" evidence="12">
    <location>
        <begin position="400"/>
        <end position="424"/>
    </location>
</feature>
<dbReference type="Pfam" id="PF00571">
    <property type="entry name" value="CBS"/>
    <property type="match status" value="2"/>
</dbReference>
<dbReference type="PANTHER" id="PTHR43427:SF6">
    <property type="entry name" value="CHLORIDE CHANNEL PROTEIN CLC-E"/>
    <property type="match status" value="1"/>
</dbReference>
<feature type="transmembrane region" description="Helical" evidence="12">
    <location>
        <begin position="304"/>
        <end position="325"/>
    </location>
</feature>
<dbReference type="InterPro" id="IPR000644">
    <property type="entry name" value="CBS_dom"/>
</dbReference>
<dbReference type="InterPro" id="IPR046342">
    <property type="entry name" value="CBS_dom_sf"/>
</dbReference>
<dbReference type="PANTHER" id="PTHR43427">
    <property type="entry name" value="CHLORIDE CHANNEL PROTEIN CLC-E"/>
    <property type="match status" value="1"/>
</dbReference>
<keyword evidence="4 12" id="KW-1133">Transmembrane helix</keyword>
<keyword evidence="3 12" id="KW-0812">Transmembrane</keyword>
<dbReference type="HOGENOM" id="CLU_015263_5_1_2"/>
<evidence type="ECO:0000313" key="15">
    <source>
        <dbReference type="Proteomes" id="UP000005877"/>
    </source>
</evidence>
<dbReference type="OrthoDB" id="89900at2157"/>
<protein>
    <submittedName>
        <fullName evidence="14">Chloride transporter, chloride channel (ClC) family protein</fullName>
    </submittedName>
</protein>
<gene>
    <name evidence="14" type="ordered locus">Mhar_0915</name>
</gene>
<dbReference type="InterPro" id="IPR001807">
    <property type="entry name" value="ClC"/>
</dbReference>
<feature type="domain" description="CBS" evidence="13">
    <location>
        <begin position="511"/>
        <end position="570"/>
    </location>
</feature>
<keyword evidence="7" id="KW-0486">Methionine biosynthesis</keyword>
<evidence type="ECO:0000256" key="5">
    <source>
        <dbReference type="ARBA" id="ARBA00023065"/>
    </source>
</evidence>
<dbReference type="PRINTS" id="PR00762">
    <property type="entry name" value="CLCHANNEL"/>
</dbReference>
<evidence type="ECO:0000256" key="10">
    <source>
        <dbReference type="ARBA" id="ARBA00023303"/>
    </source>
</evidence>
<keyword evidence="15" id="KW-1185">Reference proteome</keyword>
<feature type="transmembrane region" description="Helical" evidence="12">
    <location>
        <begin position="12"/>
        <end position="36"/>
    </location>
</feature>
<feature type="transmembrane region" description="Helical" evidence="12">
    <location>
        <begin position="185"/>
        <end position="204"/>
    </location>
</feature>
<dbReference type="CDD" id="cd00400">
    <property type="entry name" value="Voltage_gated_ClC"/>
    <property type="match status" value="1"/>
</dbReference>
<dbReference type="EMBL" id="CP003117">
    <property type="protein sequence ID" value="AET64286.1"/>
    <property type="molecule type" value="Genomic_DNA"/>
</dbReference>
<proteinExistence type="predicted"/>
<dbReference type="Gene3D" id="3.10.580.10">
    <property type="entry name" value="CBS-domain"/>
    <property type="match status" value="1"/>
</dbReference>
<feature type="transmembrane region" description="Helical" evidence="12">
    <location>
        <begin position="56"/>
        <end position="74"/>
    </location>
</feature>
<feature type="transmembrane region" description="Helical" evidence="12">
    <location>
        <begin position="337"/>
        <end position="358"/>
    </location>
</feature>
<keyword evidence="2" id="KW-0813">Transport</keyword>
<dbReference type="SUPFAM" id="SSF54631">
    <property type="entry name" value="CBS-domain pair"/>
    <property type="match status" value="1"/>
</dbReference>
<sequence length="575" mass="59352">MIRSWGENRWLVLDALAVGTGLLGGLGAVVFRWLAGEVQGLFFGPVATLLPGGGEALLPVLGGLAVGLLILRFAPEARGEGIPALMVALHKRGGRVRRRTGPAILIASAITIGSGGSAGRESPIAQIGASFGSLLGQRLRLDVADVQILAVSGFVAGLAGTFNAPLGSAIFGMEVVMRRFRMVDAVPILLSAVVGAATASAFLGQSPAFTPVWTEITLPELLLCFLMGLTFGGLAILWAGLLSRAERLFLWLPLKEGLKPGLGGLVAGAAGVYFIGYGVMGVGYDGVDRILAIASDPAGSDGSRLVLFLLALAAAKALATASTLGSGGCGGTIGPTLVIGAVAGASFGLLFGHLVPAAGGHAPAYALLGAAALLAGSAGAPLASVVLISEMAADYSLLPALMITSAASYAVASIGLSGSTIFTFQLLRRGVTLDGGEALLERVLVRDAMTREVVALGPETTVREAMARIFEENVRGFPVVEGGRLAGIVTFDDLRRVPEGKQDEVRVGEVAVKDVIVAFPDENMKNVMDRLYRNNVGRLPVMEREDPKKVVGIVTRTDAIAAYQVLSREEAGRER</sequence>
<dbReference type="KEGG" id="mhi:Mhar_0915"/>
<evidence type="ECO:0000259" key="13">
    <source>
        <dbReference type="PROSITE" id="PS51371"/>
    </source>
</evidence>
<accession>G7WLI3</accession>
<evidence type="ECO:0000256" key="12">
    <source>
        <dbReference type="SAM" id="Phobius"/>
    </source>
</evidence>
<dbReference type="Pfam" id="PF00654">
    <property type="entry name" value="Voltage_CLC"/>
    <property type="match status" value="1"/>
</dbReference>
<feature type="transmembrane region" description="Helical" evidence="12">
    <location>
        <begin position="148"/>
        <end position="173"/>
    </location>
</feature>
<feature type="transmembrane region" description="Helical" evidence="12">
    <location>
        <begin position="262"/>
        <end position="284"/>
    </location>
</feature>
<dbReference type="STRING" id="1110509.Mhar_0915"/>
<keyword evidence="8" id="KW-0869">Chloride channel</keyword>
<feature type="domain" description="CBS" evidence="13">
    <location>
        <begin position="449"/>
        <end position="505"/>
    </location>
</feature>
<organism evidence="14 15">
    <name type="scientific">Methanothrix harundinacea (strain 6Ac)</name>
    <name type="common">Methanosaeta harundinacea</name>
    <dbReference type="NCBI Taxonomy" id="1110509"/>
    <lineage>
        <taxon>Archaea</taxon>
        <taxon>Methanobacteriati</taxon>
        <taxon>Methanobacteriota</taxon>
        <taxon>Stenosarchaea group</taxon>
        <taxon>Methanomicrobia</taxon>
        <taxon>Methanotrichales</taxon>
        <taxon>Methanotrichaceae</taxon>
        <taxon>Methanothrix</taxon>
    </lineage>
</organism>
<keyword evidence="5" id="KW-0406">Ion transport</keyword>
<keyword evidence="9" id="KW-0868">Chloride</keyword>
<evidence type="ECO:0000256" key="11">
    <source>
        <dbReference type="PROSITE-ProRule" id="PRU00703"/>
    </source>
</evidence>
<dbReference type="AlphaFoldDB" id="G7WLI3"/>
<dbReference type="SMART" id="SM00116">
    <property type="entry name" value="CBS"/>
    <property type="match status" value="2"/>
</dbReference>